<evidence type="ECO:0000313" key="1">
    <source>
        <dbReference type="EMBL" id="RBP35119.1"/>
    </source>
</evidence>
<dbReference type="InterPro" id="IPR010985">
    <property type="entry name" value="Ribbon_hlx_hlx"/>
</dbReference>
<accession>A0A366GZX4</accession>
<protein>
    <submittedName>
        <fullName evidence="1">Putative HicB family RNase H-like nuclease</fullName>
    </submittedName>
</protein>
<reference evidence="1 2" key="1">
    <citation type="submission" date="2018-06" db="EMBL/GenBank/DDBJ databases">
        <title>Genomic Encyclopedia of Type Strains, Phase IV (KMG-IV): sequencing the most valuable type-strain genomes for metagenomic binning, comparative biology and taxonomic classification.</title>
        <authorList>
            <person name="Goeker M."/>
        </authorList>
    </citation>
    <scope>NUCLEOTIDE SEQUENCE [LARGE SCALE GENOMIC DNA]</scope>
    <source>
        <strain evidence="1 2">DSM 25520</strain>
    </source>
</reference>
<evidence type="ECO:0000313" key="2">
    <source>
        <dbReference type="Proteomes" id="UP000253628"/>
    </source>
</evidence>
<dbReference type="AlphaFoldDB" id="A0A366GZX4"/>
<gene>
    <name evidence="1" type="ORF">DFR37_12047</name>
</gene>
<dbReference type="RefSeq" id="WP_113935213.1">
    <property type="nucleotide sequence ID" value="NZ_JACCEU010000024.1"/>
</dbReference>
<dbReference type="GO" id="GO:0006355">
    <property type="term" value="P:regulation of DNA-templated transcription"/>
    <property type="evidence" value="ECO:0007669"/>
    <property type="project" value="InterPro"/>
</dbReference>
<sequence length="111" mass="11948">MKNVMTIRGQQAVITYDPDIEMLRGEFVGLNGGADFYAADVAGLHREGELSLNAFMDECAKRGIQPRKNFSGKFVLRVAPGIHEAAVTAAAASGESLNQWVAEVIKEAAHT</sequence>
<dbReference type="InterPro" id="IPR008651">
    <property type="entry name" value="Uncharacterised_HicB"/>
</dbReference>
<dbReference type="EMBL" id="QNRQ01000020">
    <property type="protein sequence ID" value="RBP35119.1"/>
    <property type="molecule type" value="Genomic_DNA"/>
</dbReference>
<dbReference type="Pfam" id="PF05534">
    <property type="entry name" value="HicB"/>
    <property type="match status" value="1"/>
</dbReference>
<dbReference type="SUPFAM" id="SSF47598">
    <property type="entry name" value="Ribbon-helix-helix"/>
    <property type="match status" value="1"/>
</dbReference>
<name>A0A366GZX4_9BURK</name>
<keyword evidence="2" id="KW-1185">Reference proteome</keyword>
<dbReference type="Proteomes" id="UP000253628">
    <property type="component" value="Unassembled WGS sequence"/>
</dbReference>
<comment type="caution">
    <text evidence="1">The sequence shown here is derived from an EMBL/GenBank/DDBJ whole genome shotgun (WGS) entry which is preliminary data.</text>
</comment>
<proteinExistence type="predicted"/>
<dbReference type="OrthoDB" id="5297106at2"/>
<organism evidence="1 2">
    <name type="scientific">Eoetvoesiella caeni</name>
    <dbReference type="NCBI Taxonomy" id="645616"/>
    <lineage>
        <taxon>Bacteria</taxon>
        <taxon>Pseudomonadati</taxon>
        <taxon>Pseudomonadota</taxon>
        <taxon>Betaproteobacteria</taxon>
        <taxon>Burkholderiales</taxon>
        <taxon>Alcaligenaceae</taxon>
        <taxon>Eoetvoesiella</taxon>
    </lineage>
</organism>